<keyword evidence="7" id="KW-1185">Reference proteome</keyword>
<dbReference type="InterPro" id="IPR050861">
    <property type="entry name" value="Dihydroxyacetone_Kinase"/>
</dbReference>
<keyword evidence="3 6" id="KW-0418">Kinase</keyword>
<reference evidence="6 7" key="1">
    <citation type="submission" date="2019-05" db="EMBL/GenBank/DDBJ databases">
        <title>Nakamurella sp. N5BH11, whole genome shotgun sequence.</title>
        <authorList>
            <person name="Tuo L."/>
        </authorList>
    </citation>
    <scope>NUCLEOTIDE SEQUENCE [LARGE SCALE GENOMIC DNA]</scope>
    <source>
        <strain evidence="6 7">N5BH11</strain>
    </source>
</reference>
<dbReference type="Gene3D" id="3.40.50.10440">
    <property type="entry name" value="Dihydroxyacetone kinase, domain 1"/>
    <property type="match status" value="1"/>
</dbReference>
<evidence type="ECO:0000259" key="5">
    <source>
        <dbReference type="PROSITE" id="PS51481"/>
    </source>
</evidence>
<dbReference type="EMBL" id="SZZH01000001">
    <property type="protein sequence ID" value="TKV61522.1"/>
    <property type="molecule type" value="Genomic_DNA"/>
</dbReference>
<dbReference type="GO" id="GO:0004371">
    <property type="term" value="F:glycerone kinase activity"/>
    <property type="evidence" value="ECO:0007669"/>
    <property type="project" value="InterPro"/>
</dbReference>
<dbReference type="GO" id="GO:0005524">
    <property type="term" value="F:ATP binding"/>
    <property type="evidence" value="ECO:0007669"/>
    <property type="project" value="UniProtKB-KW"/>
</dbReference>
<feature type="domain" description="DhaK" evidence="5">
    <location>
        <begin position="7"/>
        <end position="330"/>
    </location>
</feature>
<keyword evidence="2" id="KW-0547">Nucleotide-binding</keyword>
<dbReference type="Proteomes" id="UP000306985">
    <property type="component" value="Unassembled WGS sequence"/>
</dbReference>
<evidence type="ECO:0000256" key="4">
    <source>
        <dbReference type="ARBA" id="ARBA00022840"/>
    </source>
</evidence>
<dbReference type="Pfam" id="PF02733">
    <property type="entry name" value="Dak1"/>
    <property type="match status" value="1"/>
</dbReference>
<accession>A0A4U6QN90</accession>
<protein>
    <submittedName>
        <fullName evidence="6">Dihydroxyacetone kinase subunit DhaK</fullName>
        <ecNumber evidence="6">2.7.1.121</ecNumber>
    </submittedName>
</protein>
<comment type="caution">
    <text evidence="6">The sequence shown here is derived from an EMBL/GenBank/DDBJ whole genome shotgun (WGS) entry which is preliminary data.</text>
</comment>
<dbReference type="FunFam" id="3.30.1180.20:FF:000001">
    <property type="entry name" value="Dihydroxyacetone kinase 1"/>
    <property type="match status" value="1"/>
</dbReference>
<dbReference type="RefSeq" id="WP_137448827.1">
    <property type="nucleotide sequence ID" value="NZ_SZZH01000001.1"/>
</dbReference>
<dbReference type="Gene3D" id="3.30.1180.20">
    <property type="entry name" value="Dihydroxyacetone kinase, domain 2"/>
    <property type="match status" value="1"/>
</dbReference>
<dbReference type="NCBIfam" id="TIGR02363">
    <property type="entry name" value="dhaK1"/>
    <property type="match status" value="1"/>
</dbReference>
<dbReference type="GO" id="GO:0047324">
    <property type="term" value="F:phosphoenolpyruvate-glycerone phosphotransferase activity"/>
    <property type="evidence" value="ECO:0007669"/>
    <property type="project" value="UniProtKB-EC"/>
</dbReference>
<organism evidence="6 7">
    <name type="scientific">Nakamurella flava</name>
    <dbReference type="NCBI Taxonomy" id="2576308"/>
    <lineage>
        <taxon>Bacteria</taxon>
        <taxon>Bacillati</taxon>
        <taxon>Actinomycetota</taxon>
        <taxon>Actinomycetes</taxon>
        <taxon>Nakamurellales</taxon>
        <taxon>Nakamurellaceae</taxon>
        <taxon>Nakamurella</taxon>
    </lineage>
</organism>
<evidence type="ECO:0000256" key="2">
    <source>
        <dbReference type="ARBA" id="ARBA00022741"/>
    </source>
</evidence>
<dbReference type="AlphaFoldDB" id="A0A4U6QN90"/>
<proteinExistence type="predicted"/>
<gene>
    <name evidence="6" type="primary">dhaK</name>
    <name evidence="6" type="ORF">FDO65_08105</name>
</gene>
<evidence type="ECO:0000313" key="6">
    <source>
        <dbReference type="EMBL" id="TKV61522.1"/>
    </source>
</evidence>
<dbReference type="SUPFAM" id="SSF82549">
    <property type="entry name" value="DAK1/DegV-like"/>
    <property type="match status" value="1"/>
</dbReference>
<name>A0A4U6QN90_9ACTN</name>
<keyword evidence="1 6" id="KW-0808">Transferase</keyword>
<dbReference type="InterPro" id="IPR012736">
    <property type="entry name" value="DhaK_1"/>
</dbReference>
<dbReference type="FunFam" id="3.40.50.10440:FF:000001">
    <property type="entry name" value="Dihydroxyacetone kinase, DhaK subunit"/>
    <property type="match status" value="1"/>
</dbReference>
<dbReference type="PANTHER" id="PTHR28629:SF4">
    <property type="entry name" value="TRIOKINASE_FMN CYCLASE"/>
    <property type="match status" value="1"/>
</dbReference>
<sequence length="331" mass="35586">MKKFVNDPKAFVPEMLEGLALANPDTLTYVPEYNLIMRADSPRNDKVSIVQGSGSGHEPAHVMAVGKGMLDAACPGDVFAAPPMDYVYETAKRLASDKGVLLLVNNYTGDRMAFDMGKEMADADGVRTELLFINDDVAVKDSLYTIGRRGVAGNFFVIKAVGAASEEGADLDECIRIGKKVNDVTRTMGVALTACTPPAKGSPLFELADDEIEMGVGIHGEPGRERKKIAPADAIVDELLDAIVGDLPYSSGDRVALMVNGLGGTPISELYILFRRAHQRLADQGITVARSYVNEYCTSLDMAGASITLVKLDDEIERLLQAPAEIGNRIF</sequence>
<dbReference type="PROSITE" id="PS51481">
    <property type="entry name" value="DHAK"/>
    <property type="match status" value="1"/>
</dbReference>
<dbReference type="GO" id="GO:0019563">
    <property type="term" value="P:glycerol catabolic process"/>
    <property type="evidence" value="ECO:0007669"/>
    <property type="project" value="TreeGrafter"/>
</dbReference>
<keyword evidence="4" id="KW-0067">ATP-binding</keyword>
<evidence type="ECO:0000256" key="3">
    <source>
        <dbReference type="ARBA" id="ARBA00022777"/>
    </source>
</evidence>
<dbReference type="OrthoDB" id="9806345at2"/>
<dbReference type="GO" id="GO:0005829">
    <property type="term" value="C:cytosol"/>
    <property type="evidence" value="ECO:0007669"/>
    <property type="project" value="TreeGrafter"/>
</dbReference>
<dbReference type="EC" id="2.7.1.121" evidence="6"/>
<evidence type="ECO:0000256" key="1">
    <source>
        <dbReference type="ARBA" id="ARBA00022679"/>
    </source>
</evidence>
<dbReference type="PANTHER" id="PTHR28629">
    <property type="entry name" value="TRIOKINASE/FMN CYCLASE"/>
    <property type="match status" value="1"/>
</dbReference>
<dbReference type="InterPro" id="IPR004006">
    <property type="entry name" value="DhaK_dom"/>
</dbReference>
<evidence type="ECO:0000313" key="7">
    <source>
        <dbReference type="Proteomes" id="UP000306985"/>
    </source>
</evidence>